<evidence type="ECO:0000256" key="3">
    <source>
        <dbReference type="ARBA" id="ARBA00022691"/>
    </source>
</evidence>
<evidence type="ECO:0000256" key="2">
    <source>
        <dbReference type="ARBA" id="ARBA00022679"/>
    </source>
</evidence>
<dbReference type="PROSITE" id="PS51679">
    <property type="entry name" value="SAM_MT_C5"/>
    <property type="match status" value="1"/>
</dbReference>
<name>F2NRD4_TRES6</name>
<dbReference type="Proteomes" id="UP000006852">
    <property type="component" value="Chromosome"/>
</dbReference>
<dbReference type="GO" id="GO:0032259">
    <property type="term" value="P:methylation"/>
    <property type="evidence" value="ECO:0007669"/>
    <property type="project" value="UniProtKB-KW"/>
</dbReference>
<dbReference type="PANTHER" id="PTHR46098">
    <property type="entry name" value="TRNA (CYTOSINE(38)-C(5))-METHYLTRANSFERASE"/>
    <property type="match status" value="1"/>
</dbReference>
<dbReference type="EMBL" id="CP002631">
    <property type="protein sequence ID" value="AEB13476.1"/>
    <property type="molecule type" value="Genomic_DNA"/>
</dbReference>
<dbReference type="GO" id="GO:0003886">
    <property type="term" value="F:DNA (cytosine-5-)-methyltransferase activity"/>
    <property type="evidence" value="ECO:0007669"/>
    <property type="project" value="UniProtKB-EC"/>
</dbReference>
<dbReference type="AlphaFoldDB" id="F2NRD4"/>
<protein>
    <recommendedName>
        <fullName evidence="8">Cytosine-specific methyltransferase</fullName>
        <ecNumber evidence="8">2.1.1.37</ecNumber>
    </recommendedName>
</protein>
<dbReference type="eggNOG" id="COG0270">
    <property type="taxonomic scope" value="Bacteria"/>
</dbReference>
<dbReference type="KEGG" id="tsu:Tresu_0530"/>
<dbReference type="InterPro" id="IPR001525">
    <property type="entry name" value="C5_MeTfrase"/>
</dbReference>
<evidence type="ECO:0000256" key="4">
    <source>
        <dbReference type="ARBA" id="ARBA00022747"/>
    </source>
</evidence>
<keyword evidence="10" id="KW-1185">Reference proteome</keyword>
<evidence type="ECO:0000256" key="5">
    <source>
        <dbReference type="ARBA" id="ARBA00047422"/>
    </source>
</evidence>
<keyword evidence="1 6" id="KW-0489">Methyltransferase</keyword>
<comment type="similarity">
    <text evidence="6 7">Belongs to the class I-like SAM-binding methyltransferase superfamily. C5-methyltransferase family.</text>
</comment>
<dbReference type="EC" id="2.1.1.37" evidence="8"/>
<keyword evidence="2 6" id="KW-0808">Transferase</keyword>
<comment type="catalytic activity">
    <reaction evidence="5 8">
        <text>a 2'-deoxycytidine in DNA + S-adenosyl-L-methionine = a 5-methyl-2'-deoxycytidine in DNA + S-adenosyl-L-homocysteine + H(+)</text>
        <dbReference type="Rhea" id="RHEA:13681"/>
        <dbReference type="Rhea" id="RHEA-COMP:11369"/>
        <dbReference type="Rhea" id="RHEA-COMP:11370"/>
        <dbReference type="ChEBI" id="CHEBI:15378"/>
        <dbReference type="ChEBI" id="CHEBI:57856"/>
        <dbReference type="ChEBI" id="CHEBI:59789"/>
        <dbReference type="ChEBI" id="CHEBI:85452"/>
        <dbReference type="ChEBI" id="CHEBI:85454"/>
        <dbReference type="EC" id="2.1.1.37"/>
    </reaction>
</comment>
<evidence type="ECO:0000256" key="7">
    <source>
        <dbReference type="RuleBase" id="RU000416"/>
    </source>
</evidence>
<dbReference type="InterPro" id="IPR018117">
    <property type="entry name" value="C5_DNA_meth_AS"/>
</dbReference>
<dbReference type="GeneID" id="302997738"/>
<dbReference type="SUPFAM" id="SSF53335">
    <property type="entry name" value="S-adenosyl-L-methionine-dependent methyltransferases"/>
    <property type="match status" value="1"/>
</dbReference>
<dbReference type="PROSITE" id="PS00094">
    <property type="entry name" value="C5_MTASE_1"/>
    <property type="match status" value="1"/>
</dbReference>
<sequence>MNEKPVPKNARLNEQKVTRKKSKVNYAVLDEYLGEKTFDEKYALLSHYIQLQCSASDEKYRKILEQNGIDVKNLPSAKDFNSKFDVPFCASESLSFTFIDLFAGIGGFRLAMQSCGGQCVFSSEWDDAAKQTYFENYGEVPFGDITKTEIKDLIPKKFDVLCAGFPCQPFSYSGQKKGFEDKTRGTLFFEICEILKVHRPKFIFLENVKGLISHKNGETIATIRTILKDELGYDIHEVILSSLDFELPQKRERWYCVGFLSKTDFVFPAGTKIHKNLRDIIDLDNQDESLKLPKFELDRIAYHFEMAKNKTDRVKHDNSKYKPNTKKGKYGVYSFQKSDGSLRFHVGDVAKTQIQEAFYSCLDTYASTIIANRTPKLWDIGRKLSVRESLRLQGFPEKFRIPVSDNQAYKQLGNSVSVPVLEAISKKLFEKIKMEKLNV</sequence>
<feature type="active site" evidence="6">
    <location>
        <position position="167"/>
    </location>
</feature>
<organism evidence="9 10">
    <name type="scientific">Treponema succinifaciens (strain ATCC 33096 / DSM 2489 / 6091)</name>
    <dbReference type="NCBI Taxonomy" id="869209"/>
    <lineage>
        <taxon>Bacteria</taxon>
        <taxon>Pseudomonadati</taxon>
        <taxon>Spirochaetota</taxon>
        <taxon>Spirochaetia</taxon>
        <taxon>Spirochaetales</taxon>
        <taxon>Treponemataceae</taxon>
        <taxon>Treponema</taxon>
    </lineage>
</organism>
<dbReference type="CDD" id="cd00315">
    <property type="entry name" value="Cyt_C5_DNA_methylase"/>
    <property type="match status" value="1"/>
</dbReference>
<dbReference type="InterPro" id="IPR050750">
    <property type="entry name" value="C5-MTase"/>
</dbReference>
<dbReference type="Gene3D" id="3.90.120.10">
    <property type="entry name" value="DNA Methylase, subunit A, domain 2"/>
    <property type="match status" value="1"/>
</dbReference>
<dbReference type="HOGENOM" id="CLU_006958_0_1_12"/>
<dbReference type="PROSITE" id="PS00095">
    <property type="entry name" value="C5_MTASE_2"/>
    <property type="match status" value="1"/>
</dbReference>
<gene>
    <name evidence="9" type="ordered locus">Tresu_0530</name>
</gene>
<evidence type="ECO:0000256" key="1">
    <source>
        <dbReference type="ARBA" id="ARBA00022603"/>
    </source>
</evidence>
<evidence type="ECO:0000313" key="10">
    <source>
        <dbReference type="Proteomes" id="UP000006852"/>
    </source>
</evidence>
<keyword evidence="4" id="KW-0680">Restriction system</keyword>
<evidence type="ECO:0000256" key="6">
    <source>
        <dbReference type="PROSITE-ProRule" id="PRU01016"/>
    </source>
</evidence>
<dbReference type="NCBIfam" id="TIGR00675">
    <property type="entry name" value="dcm"/>
    <property type="match status" value="1"/>
</dbReference>
<evidence type="ECO:0000256" key="8">
    <source>
        <dbReference type="RuleBase" id="RU000417"/>
    </source>
</evidence>
<dbReference type="GO" id="GO:0009307">
    <property type="term" value="P:DNA restriction-modification system"/>
    <property type="evidence" value="ECO:0007669"/>
    <property type="project" value="UniProtKB-KW"/>
</dbReference>
<accession>F2NRD4</accession>
<dbReference type="OrthoDB" id="9813719at2"/>
<dbReference type="PANTHER" id="PTHR46098:SF1">
    <property type="entry name" value="TRNA (CYTOSINE(38)-C(5))-METHYLTRANSFERASE"/>
    <property type="match status" value="1"/>
</dbReference>
<dbReference type="InterPro" id="IPR031303">
    <property type="entry name" value="C5_meth_CS"/>
</dbReference>
<reference evidence="10" key="2">
    <citation type="submission" date="2011-04" db="EMBL/GenBank/DDBJ databases">
        <title>The complete genome of chromosome of Treponema succinifaciens DSM 2489.</title>
        <authorList>
            <person name="Lucas S."/>
            <person name="Copeland A."/>
            <person name="Lapidus A."/>
            <person name="Bruce D."/>
            <person name="Goodwin L."/>
            <person name="Pitluck S."/>
            <person name="Peters L."/>
            <person name="Kyrpides N."/>
            <person name="Mavromatis K."/>
            <person name="Ivanova N."/>
            <person name="Ovchinnikova G."/>
            <person name="Teshima H."/>
            <person name="Detter J.C."/>
            <person name="Tapia R."/>
            <person name="Han C."/>
            <person name="Land M."/>
            <person name="Hauser L."/>
            <person name="Markowitz V."/>
            <person name="Cheng J.-F."/>
            <person name="Hugenholtz P."/>
            <person name="Woyke T."/>
            <person name="Wu D."/>
            <person name="Gronow S."/>
            <person name="Wellnitz S."/>
            <person name="Brambilla E."/>
            <person name="Klenk H.-P."/>
            <person name="Eisen J.A."/>
        </authorList>
    </citation>
    <scope>NUCLEOTIDE SEQUENCE [LARGE SCALE GENOMIC DNA]</scope>
    <source>
        <strain evidence="10">ATCC 33096 / DSM 2489 / 6091</strain>
    </source>
</reference>
<evidence type="ECO:0000313" key="9">
    <source>
        <dbReference type="EMBL" id="AEB13476.1"/>
    </source>
</evidence>
<dbReference type="RefSeq" id="WP_013700783.1">
    <property type="nucleotide sequence ID" value="NC_015385.1"/>
</dbReference>
<keyword evidence="3 6" id="KW-0949">S-adenosyl-L-methionine</keyword>
<reference evidence="9 10" key="1">
    <citation type="journal article" date="2011" name="Stand. Genomic Sci.">
        <title>Complete genome sequence of Treponema succinifaciens type strain (6091).</title>
        <authorList>
            <person name="Han C."/>
            <person name="Gronow S."/>
            <person name="Teshima H."/>
            <person name="Lapidus A."/>
            <person name="Nolan M."/>
            <person name="Lucas S."/>
            <person name="Hammon N."/>
            <person name="Deshpande S."/>
            <person name="Cheng J.F."/>
            <person name="Zeytun A."/>
            <person name="Tapia R."/>
            <person name="Goodwin L."/>
            <person name="Pitluck S."/>
            <person name="Liolios K."/>
            <person name="Pagani I."/>
            <person name="Ivanova N."/>
            <person name="Mavromatis K."/>
            <person name="Mikhailova N."/>
            <person name="Huntemann M."/>
            <person name="Pati A."/>
            <person name="Chen A."/>
            <person name="Palaniappan K."/>
            <person name="Land M."/>
            <person name="Hauser L."/>
            <person name="Brambilla E.M."/>
            <person name="Rohde M."/>
            <person name="Goker M."/>
            <person name="Woyke T."/>
            <person name="Bristow J."/>
            <person name="Eisen J.A."/>
            <person name="Markowitz V."/>
            <person name="Hugenholtz P."/>
            <person name="Kyrpides N.C."/>
            <person name="Klenk H.P."/>
            <person name="Detter J.C."/>
        </authorList>
    </citation>
    <scope>NUCLEOTIDE SEQUENCE [LARGE SCALE GENOMIC DNA]</scope>
    <source>
        <strain evidence="10">ATCC 33096 / DSM 2489 / 6091</strain>
    </source>
</reference>
<dbReference type="Gene3D" id="3.40.50.150">
    <property type="entry name" value="Vaccinia Virus protein VP39"/>
    <property type="match status" value="1"/>
</dbReference>
<proteinExistence type="inferred from homology"/>
<dbReference type="Pfam" id="PF00145">
    <property type="entry name" value="DNA_methylase"/>
    <property type="match status" value="1"/>
</dbReference>
<dbReference type="STRING" id="869209.Tresu_0530"/>
<dbReference type="REBASE" id="34428">
    <property type="entry name" value="M.Tsu2489ORF530P"/>
</dbReference>
<dbReference type="PRINTS" id="PR00105">
    <property type="entry name" value="C5METTRFRASE"/>
</dbReference>
<dbReference type="InterPro" id="IPR029063">
    <property type="entry name" value="SAM-dependent_MTases_sf"/>
</dbReference>